<sequence length="455" mass="52346">MTKSSGRSWPPLRFLDKWLIRDTILPTKRLFYLALAGVIFIAVAGLWNLGFTMFWLYNALLLVFSFIDVLLTPTRKDIRLQRDLPEKVDAREPFDVTIAVENRSNHPIAIEIKDDLPAEFEPSPSLTGIVRKGKKTLAYRSRTKERGDYQFHYLYARYSGIIGLWKKQAIVSAEANIRVYPNLRNVRGNLSSLQQHLVIDGQRVRRRTTAGTEFDHIREYVPDDDLRTINWAASARHREVMTNVFQPERGKVVTLFIDCGRMMGVELDNHVKLDRSLEVALTMAAVALKQGDQVAVLAFSAEIKTYVPAGKGLAHFQTILEAVYNLKSDYSESDYSLAFTTLTRYQKRRSFLVLFSDMENYLFEDQLLPYLHRLGKRHALLLLSLQDPLLFQWKKTEVNDTKTAYIRSVAYHMTLQRRQMLKKMASIGTEALDVPADQFSLTAVNAYLDLREKEA</sequence>
<keyword evidence="1" id="KW-0812">Transmembrane</keyword>
<dbReference type="RefSeq" id="WP_200125029.1">
    <property type="nucleotide sequence ID" value="NZ_CP054705.1"/>
</dbReference>
<dbReference type="KEGG" id="scia:HUG15_19685"/>
<dbReference type="SUPFAM" id="SSF53300">
    <property type="entry name" value="vWA-like"/>
    <property type="match status" value="1"/>
</dbReference>
<feature type="transmembrane region" description="Helical" evidence="1">
    <location>
        <begin position="55"/>
        <end position="72"/>
    </location>
</feature>
<dbReference type="AlphaFoldDB" id="A0A7T7CD36"/>
<evidence type="ECO:0000256" key="1">
    <source>
        <dbReference type="SAM" id="Phobius"/>
    </source>
</evidence>
<gene>
    <name evidence="3" type="ORF">HUG15_19685</name>
</gene>
<dbReference type="InterPro" id="IPR036465">
    <property type="entry name" value="vWFA_dom_sf"/>
</dbReference>
<keyword evidence="1" id="KW-1133">Transmembrane helix</keyword>
<proteinExistence type="predicted"/>
<dbReference type="EMBL" id="CP054705">
    <property type="protein sequence ID" value="QQK77584.1"/>
    <property type="molecule type" value="Genomic_DNA"/>
</dbReference>
<dbReference type="Gene3D" id="3.40.50.410">
    <property type="entry name" value="von Willebrand factor, type A domain"/>
    <property type="match status" value="1"/>
</dbReference>
<evidence type="ECO:0000259" key="2">
    <source>
        <dbReference type="Pfam" id="PF01882"/>
    </source>
</evidence>
<keyword evidence="1" id="KW-0472">Membrane</keyword>
<protein>
    <submittedName>
        <fullName evidence="3">DUF58 domain-containing protein</fullName>
    </submittedName>
</protein>
<dbReference type="PANTHER" id="PTHR33608:SF3">
    <property type="entry name" value="SLR2013 PROTEIN"/>
    <property type="match status" value="1"/>
</dbReference>
<dbReference type="Pfam" id="PF01882">
    <property type="entry name" value="DUF58"/>
    <property type="match status" value="1"/>
</dbReference>
<evidence type="ECO:0000313" key="3">
    <source>
        <dbReference type="EMBL" id="QQK77584.1"/>
    </source>
</evidence>
<organism evidence="3 4">
    <name type="scientific">Salicibibacter cibarius</name>
    <dbReference type="NCBI Taxonomy" id="2743000"/>
    <lineage>
        <taxon>Bacteria</taxon>
        <taxon>Bacillati</taxon>
        <taxon>Bacillota</taxon>
        <taxon>Bacilli</taxon>
        <taxon>Bacillales</taxon>
        <taxon>Bacillaceae</taxon>
        <taxon>Salicibibacter</taxon>
    </lineage>
</organism>
<dbReference type="InterPro" id="IPR002881">
    <property type="entry name" value="DUF58"/>
</dbReference>
<evidence type="ECO:0000313" key="4">
    <source>
        <dbReference type="Proteomes" id="UP000595823"/>
    </source>
</evidence>
<dbReference type="PANTHER" id="PTHR33608">
    <property type="entry name" value="BLL2464 PROTEIN"/>
    <property type="match status" value="1"/>
</dbReference>
<dbReference type="Proteomes" id="UP000595823">
    <property type="component" value="Chromosome"/>
</dbReference>
<feature type="transmembrane region" description="Helical" evidence="1">
    <location>
        <begin position="30"/>
        <end position="49"/>
    </location>
</feature>
<feature type="domain" description="DUF58" evidence="2">
    <location>
        <begin position="217"/>
        <end position="419"/>
    </location>
</feature>
<name>A0A7T7CD36_9BACI</name>
<reference evidence="3 4" key="1">
    <citation type="submission" date="2020-06" db="EMBL/GenBank/DDBJ databases">
        <title>Genomic analysis of Salicibibacter sp. NKC5-3.</title>
        <authorList>
            <person name="Oh Y.J."/>
        </authorList>
    </citation>
    <scope>NUCLEOTIDE SEQUENCE [LARGE SCALE GENOMIC DNA]</scope>
    <source>
        <strain evidence="3 4">NKC5-3</strain>
    </source>
</reference>
<keyword evidence="4" id="KW-1185">Reference proteome</keyword>
<accession>A0A7T7CD36</accession>